<comment type="caution">
    <text evidence="2">The sequence shown here is derived from an EMBL/GenBank/DDBJ whole genome shotgun (WGS) entry which is preliminary data.</text>
</comment>
<dbReference type="PANTHER" id="PTHR33116:SF84">
    <property type="entry name" value="RNA-DIRECTED DNA POLYMERASE"/>
    <property type="match status" value="1"/>
</dbReference>
<accession>A0ABQ4YA65</accession>
<protein>
    <submittedName>
        <fullName evidence="2">Reverse transcriptase domain-containing protein</fullName>
    </submittedName>
</protein>
<name>A0ABQ4YA65_9ASTR</name>
<keyword evidence="2" id="KW-0695">RNA-directed DNA polymerase</keyword>
<gene>
    <name evidence="2" type="ORF">Tco_0706674</name>
</gene>
<dbReference type="EMBL" id="BQNB010010185">
    <property type="protein sequence ID" value="GJS73833.1"/>
    <property type="molecule type" value="Genomic_DNA"/>
</dbReference>
<dbReference type="PANTHER" id="PTHR33116">
    <property type="entry name" value="REVERSE TRANSCRIPTASE ZINC-BINDING DOMAIN-CONTAINING PROTEIN-RELATED-RELATED"/>
    <property type="match status" value="1"/>
</dbReference>
<proteinExistence type="predicted"/>
<reference evidence="2" key="1">
    <citation type="journal article" date="2022" name="Int. J. Mol. Sci.">
        <title>Draft Genome of Tanacetum Coccineum: Genomic Comparison of Closely Related Tanacetum-Family Plants.</title>
        <authorList>
            <person name="Yamashiro T."/>
            <person name="Shiraishi A."/>
            <person name="Nakayama K."/>
            <person name="Satake H."/>
        </authorList>
    </citation>
    <scope>NUCLEOTIDE SEQUENCE</scope>
</reference>
<dbReference type="InterPro" id="IPR026960">
    <property type="entry name" value="RVT-Znf"/>
</dbReference>
<evidence type="ECO:0000313" key="3">
    <source>
        <dbReference type="Proteomes" id="UP001151760"/>
    </source>
</evidence>
<dbReference type="Proteomes" id="UP001151760">
    <property type="component" value="Unassembled WGS sequence"/>
</dbReference>
<sequence length="384" mass="44178">MKKTITTHDLEFRSVVFSQILKFGDTICMEPNSDVILPATLQSNIDDDFSSNFPDYILASPDYVPASPGKTYSSSSNNSFGGDSSSSFTSALPQEFKIGESSRNTSLEHHKEQIEEILNHLDELFLDRIEHIEDKIDGFANLDKSSKDIQARHQADKATTCNADMTHTNTGEREGSYSKKSVSYKEFMRAANLSSSKVRKEKLDLSSGLRDMVDKVHSSEPDSVIVVEDNRHTFILWLAIKGKLITQDKILKWYPQKVVECPYCKTRPDSHEHLFFQCKTVADIWTSVKRKARINANAINWEEIIKDMSNYKSQNNVWNIIRKLSVYYVWQERNGSLFKNECRDSKVIERLIFDDVRSRLMSLRANRSNAVRNAEEEWEINFKC</sequence>
<keyword evidence="2" id="KW-0548">Nucleotidyltransferase</keyword>
<reference evidence="2" key="2">
    <citation type="submission" date="2022-01" db="EMBL/GenBank/DDBJ databases">
        <authorList>
            <person name="Yamashiro T."/>
            <person name="Shiraishi A."/>
            <person name="Satake H."/>
            <person name="Nakayama K."/>
        </authorList>
    </citation>
    <scope>NUCLEOTIDE SEQUENCE</scope>
</reference>
<keyword evidence="2" id="KW-0808">Transferase</keyword>
<organism evidence="2 3">
    <name type="scientific">Tanacetum coccineum</name>
    <dbReference type="NCBI Taxonomy" id="301880"/>
    <lineage>
        <taxon>Eukaryota</taxon>
        <taxon>Viridiplantae</taxon>
        <taxon>Streptophyta</taxon>
        <taxon>Embryophyta</taxon>
        <taxon>Tracheophyta</taxon>
        <taxon>Spermatophyta</taxon>
        <taxon>Magnoliopsida</taxon>
        <taxon>eudicotyledons</taxon>
        <taxon>Gunneridae</taxon>
        <taxon>Pentapetalae</taxon>
        <taxon>asterids</taxon>
        <taxon>campanulids</taxon>
        <taxon>Asterales</taxon>
        <taxon>Asteraceae</taxon>
        <taxon>Asteroideae</taxon>
        <taxon>Anthemideae</taxon>
        <taxon>Anthemidinae</taxon>
        <taxon>Tanacetum</taxon>
    </lineage>
</organism>
<dbReference type="Pfam" id="PF13966">
    <property type="entry name" value="zf-RVT"/>
    <property type="match status" value="1"/>
</dbReference>
<evidence type="ECO:0000259" key="1">
    <source>
        <dbReference type="Pfam" id="PF13966"/>
    </source>
</evidence>
<evidence type="ECO:0000313" key="2">
    <source>
        <dbReference type="EMBL" id="GJS73833.1"/>
    </source>
</evidence>
<dbReference type="GO" id="GO:0003964">
    <property type="term" value="F:RNA-directed DNA polymerase activity"/>
    <property type="evidence" value="ECO:0007669"/>
    <property type="project" value="UniProtKB-KW"/>
</dbReference>
<feature type="domain" description="Reverse transcriptase zinc-binding" evidence="1">
    <location>
        <begin position="231"/>
        <end position="285"/>
    </location>
</feature>
<keyword evidence="3" id="KW-1185">Reference proteome</keyword>